<accession>A0A2T6ZWM6</accession>
<dbReference type="Gene3D" id="3.40.50.720">
    <property type="entry name" value="NAD(P)-binding Rossmann-like Domain"/>
    <property type="match status" value="1"/>
</dbReference>
<proteinExistence type="predicted"/>
<dbReference type="EMBL" id="NESQ01000078">
    <property type="protein sequence ID" value="PUU79901.1"/>
    <property type="molecule type" value="Genomic_DNA"/>
</dbReference>
<dbReference type="AlphaFoldDB" id="A0A2T6ZWM6"/>
<dbReference type="InterPro" id="IPR036291">
    <property type="entry name" value="NAD(P)-bd_dom_sf"/>
</dbReference>
<dbReference type="SUPFAM" id="SSF51735">
    <property type="entry name" value="NAD(P)-binding Rossmann-fold domains"/>
    <property type="match status" value="1"/>
</dbReference>
<evidence type="ECO:0000313" key="1">
    <source>
        <dbReference type="EMBL" id="PUU79901.1"/>
    </source>
</evidence>
<dbReference type="Proteomes" id="UP000244722">
    <property type="component" value="Unassembled WGS sequence"/>
</dbReference>
<name>A0A2T6ZWM6_TUBBO</name>
<comment type="caution">
    <text evidence="1">The sequence shown here is derived from an EMBL/GenBank/DDBJ whole genome shotgun (WGS) entry which is preliminary data.</text>
</comment>
<keyword evidence="2" id="KW-1185">Reference proteome</keyword>
<organism evidence="1 2">
    <name type="scientific">Tuber borchii</name>
    <name type="common">White truffle</name>
    <dbReference type="NCBI Taxonomy" id="42251"/>
    <lineage>
        <taxon>Eukaryota</taxon>
        <taxon>Fungi</taxon>
        <taxon>Dikarya</taxon>
        <taxon>Ascomycota</taxon>
        <taxon>Pezizomycotina</taxon>
        <taxon>Pezizomycetes</taxon>
        <taxon>Pezizales</taxon>
        <taxon>Tuberaceae</taxon>
        <taxon>Tuber</taxon>
    </lineage>
</organism>
<reference evidence="1 2" key="1">
    <citation type="submission" date="2017-04" db="EMBL/GenBank/DDBJ databases">
        <title>Draft genome sequence of Tuber borchii Vittad., a whitish edible truffle.</title>
        <authorList>
            <consortium name="DOE Joint Genome Institute"/>
            <person name="Murat C."/>
            <person name="Kuo A."/>
            <person name="Barry K.W."/>
            <person name="Clum A."/>
            <person name="Dockter R.B."/>
            <person name="Fauchery L."/>
            <person name="Iotti M."/>
            <person name="Kohler A."/>
            <person name="Labutti K."/>
            <person name="Lindquist E.A."/>
            <person name="Lipzen A."/>
            <person name="Ohm R.A."/>
            <person name="Wang M."/>
            <person name="Grigoriev I.V."/>
            <person name="Zambonelli A."/>
            <person name="Martin F.M."/>
        </authorList>
    </citation>
    <scope>NUCLEOTIDE SEQUENCE [LARGE SCALE GENOMIC DNA]</scope>
    <source>
        <strain evidence="1 2">Tbo3840</strain>
    </source>
</reference>
<sequence>MTGIRARRIRRVHCGGGNKQGNPMEYTATDFSRIMQVNVTGAFSTARMAREMVEHGDG</sequence>
<protein>
    <submittedName>
        <fullName evidence="1">Uncharacterized protein</fullName>
    </submittedName>
</protein>
<gene>
    <name evidence="1" type="ORF">B9Z19DRAFT_1080622</name>
</gene>
<evidence type="ECO:0000313" key="2">
    <source>
        <dbReference type="Proteomes" id="UP000244722"/>
    </source>
</evidence>